<protein>
    <submittedName>
        <fullName evidence="6">ABC transporter substrate-binding protein</fullName>
    </submittedName>
</protein>
<keyword evidence="2" id="KW-0813">Transport</keyword>
<dbReference type="PANTHER" id="PTHR30290">
    <property type="entry name" value="PERIPLASMIC BINDING COMPONENT OF ABC TRANSPORTER"/>
    <property type="match status" value="1"/>
</dbReference>
<dbReference type="InterPro" id="IPR030678">
    <property type="entry name" value="Peptide/Ni-bd"/>
</dbReference>
<evidence type="ECO:0000313" key="7">
    <source>
        <dbReference type="Proteomes" id="UP000823882"/>
    </source>
</evidence>
<proteinExistence type="inferred from homology"/>
<dbReference type="SUPFAM" id="SSF53850">
    <property type="entry name" value="Periplasmic binding protein-like II"/>
    <property type="match status" value="1"/>
</dbReference>
<dbReference type="CDD" id="cd00995">
    <property type="entry name" value="PBP2_NikA_DppA_OppA_like"/>
    <property type="match status" value="1"/>
</dbReference>
<dbReference type="Gene3D" id="3.10.105.10">
    <property type="entry name" value="Dipeptide-binding Protein, Domain 3"/>
    <property type="match status" value="1"/>
</dbReference>
<feature type="chain" id="PRO_5038539788" evidence="4">
    <location>
        <begin position="23"/>
        <end position="539"/>
    </location>
</feature>
<comment type="caution">
    <text evidence="6">The sequence shown here is derived from an EMBL/GenBank/DDBJ whole genome shotgun (WGS) entry which is preliminary data.</text>
</comment>
<dbReference type="InterPro" id="IPR000914">
    <property type="entry name" value="SBP_5_dom"/>
</dbReference>
<reference evidence="6" key="2">
    <citation type="submission" date="2021-04" db="EMBL/GenBank/DDBJ databases">
        <authorList>
            <person name="Gilroy R."/>
        </authorList>
    </citation>
    <scope>NUCLEOTIDE SEQUENCE</scope>
    <source>
        <strain evidence="6">CHK186-1790</strain>
    </source>
</reference>
<reference evidence="6" key="1">
    <citation type="journal article" date="2021" name="PeerJ">
        <title>Extensive microbial diversity within the chicken gut microbiome revealed by metagenomics and culture.</title>
        <authorList>
            <person name="Gilroy R."/>
            <person name="Ravi A."/>
            <person name="Getino M."/>
            <person name="Pursley I."/>
            <person name="Horton D.L."/>
            <person name="Alikhan N.F."/>
            <person name="Baker D."/>
            <person name="Gharbi K."/>
            <person name="Hall N."/>
            <person name="Watson M."/>
            <person name="Adriaenssens E.M."/>
            <person name="Foster-Nyarko E."/>
            <person name="Jarju S."/>
            <person name="Secka A."/>
            <person name="Antonio M."/>
            <person name="Oren A."/>
            <person name="Chaudhuri R.R."/>
            <person name="La Ragione R."/>
            <person name="Hildebrand F."/>
            <person name="Pallen M.J."/>
        </authorList>
    </citation>
    <scope>NUCLEOTIDE SEQUENCE</scope>
    <source>
        <strain evidence="6">CHK186-1790</strain>
    </source>
</reference>
<comment type="similarity">
    <text evidence="1">Belongs to the bacterial solute-binding protein 5 family.</text>
</comment>
<evidence type="ECO:0000256" key="3">
    <source>
        <dbReference type="ARBA" id="ARBA00022729"/>
    </source>
</evidence>
<dbReference type="EMBL" id="DWWJ01000152">
    <property type="protein sequence ID" value="HJC41570.1"/>
    <property type="molecule type" value="Genomic_DNA"/>
</dbReference>
<dbReference type="GO" id="GO:1904680">
    <property type="term" value="F:peptide transmembrane transporter activity"/>
    <property type="evidence" value="ECO:0007669"/>
    <property type="project" value="TreeGrafter"/>
</dbReference>
<dbReference type="GO" id="GO:0015833">
    <property type="term" value="P:peptide transport"/>
    <property type="evidence" value="ECO:0007669"/>
    <property type="project" value="TreeGrafter"/>
</dbReference>
<gene>
    <name evidence="6" type="ORF">H9701_08460</name>
</gene>
<feature type="signal peptide" evidence="4">
    <location>
        <begin position="1"/>
        <end position="22"/>
    </location>
</feature>
<evidence type="ECO:0000313" key="6">
    <source>
        <dbReference type="EMBL" id="HJC41570.1"/>
    </source>
</evidence>
<feature type="domain" description="Solute-binding protein family 5" evidence="5">
    <location>
        <begin position="95"/>
        <end position="459"/>
    </location>
</feature>
<evidence type="ECO:0000259" key="5">
    <source>
        <dbReference type="Pfam" id="PF00496"/>
    </source>
</evidence>
<organism evidence="6 7">
    <name type="scientific">Candidatus Intestinimonas pullistercoris</name>
    <dbReference type="NCBI Taxonomy" id="2838623"/>
    <lineage>
        <taxon>Bacteria</taxon>
        <taxon>Bacillati</taxon>
        <taxon>Bacillota</taxon>
        <taxon>Clostridia</taxon>
        <taxon>Eubacteriales</taxon>
        <taxon>Intestinimonas</taxon>
    </lineage>
</organism>
<accession>A0A9D2P294</accession>
<evidence type="ECO:0000256" key="1">
    <source>
        <dbReference type="ARBA" id="ARBA00005695"/>
    </source>
</evidence>
<dbReference type="GO" id="GO:0042597">
    <property type="term" value="C:periplasmic space"/>
    <property type="evidence" value="ECO:0007669"/>
    <property type="project" value="UniProtKB-ARBA"/>
</dbReference>
<dbReference type="InterPro" id="IPR039424">
    <property type="entry name" value="SBP_5"/>
</dbReference>
<sequence length="539" mass="58482">MNKAKKWLSLSLSGALLLGLLAGCGGGSETTPAPETTAPVEETAPSEPVAGGILRYGTDSEPTGFDPHTVSEEASLRVINQLYETLVATNADMTFYGELAESWEIPDDVTYIFHLRQGVKFHSGREMTAEDVVYTFDRVLGKTEAGDIGALGSSSSYFGGIESVEALDPYTVQFTLAEPNAAFLNNLTSNYGAIVDKDVIEANGDLMRADGGTGPFQLGEWLPDNCVELTKFADYWEADRVVLDGITYYLIGDESARLAALRTGEIDIANLSSTNVTAAEEEENLAVLGYQTNDYIAMGCNLSTPALQDKNVRQAMSYALDRQAIINIVYNGQAAVSSMVPPAMGHWSLDVSTMDLYQFNLDKAKELMEAAGYSEDNRLTLKLAAGLMDSLRQAAVVIQQQLAQIYIDVEITNLESGEYVDIWGKMSTPEAGFDLMVVNDGAGTDPNRAISFFFGSTASANVFGFSNERVDELCALGIATTDEAQREEYYNEAQEICIDDCTKLCIASPMKYFVTSTRVHGFSPSAADSSNFRDTYLTQ</sequence>
<evidence type="ECO:0000256" key="2">
    <source>
        <dbReference type="ARBA" id="ARBA00022448"/>
    </source>
</evidence>
<dbReference type="PIRSF" id="PIRSF002741">
    <property type="entry name" value="MppA"/>
    <property type="match status" value="1"/>
</dbReference>
<dbReference type="AlphaFoldDB" id="A0A9D2P294"/>
<dbReference type="GO" id="GO:0043190">
    <property type="term" value="C:ATP-binding cassette (ABC) transporter complex"/>
    <property type="evidence" value="ECO:0007669"/>
    <property type="project" value="InterPro"/>
</dbReference>
<evidence type="ECO:0000256" key="4">
    <source>
        <dbReference type="SAM" id="SignalP"/>
    </source>
</evidence>
<dbReference type="Proteomes" id="UP000823882">
    <property type="component" value="Unassembled WGS sequence"/>
</dbReference>
<dbReference type="Gene3D" id="3.40.190.10">
    <property type="entry name" value="Periplasmic binding protein-like II"/>
    <property type="match status" value="1"/>
</dbReference>
<keyword evidence="3 4" id="KW-0732">Signal</keyword>
<dbReference type="Pfam" id="PF00496">
    <property type="entry name" value="SBP_bac_5"/>
    <property type="match status" value="1"/>
</dbReference>
<dbReference type="PANTHER" id="PTHR30290:SF9">
    <property type="entry name" value="OLIGOPEPTIDE-BINDING PROTEIN APPA"/>
    <property type="match status" value="1"/>
</dbReference>
<name>A0A9D2P294_9FIRM</name>
<dbReference type="PROSITE" id="PS51257">
    <property type="entry name" value="PROKAR_LIPOPROTEIN"/>
    <property type="match status" value="1"/>
</dbReference>